<sequence length="1558" mass="174157">MDGLSVAANVIAVVQVAAELGKICYQYLREVKNAPKDIERVKEQVDATTKLLFHTQKLLEGPYRKKLSASRDLESSLSDCRDSLSYLAQKLEVEFSKATGGKGGRRRDKIFRRFGVSAHDFKWPFTKSEAEEIINRLMLAQELINGALQVDQINVVLSVEQQAYLDKLPIAEGAVFNSFEDEGEPECLPGTRTDLLNDLNIWIAEPKETRIFWLCGMAGTGKSTISRTLARTLSENGQLGASFFFKRGKAHRGDASRFFSTLAMDLKAIIPLLGPHISEAVANDPNVCQKALSEQFQKLLLGPLSKVQQTDVPDPKKALVLVIDALDECGDGEIVGRLIDFLGRLAEVDLNIRIFITSRPEAPIKAGFNDLKDIHKDISLHDIQESTIRDDILAFIRSEFDKIRKNRKLGGSWPGDSTIVTLTDMTVPLFISAATLCRFIGDRKFSVHERLENVLRLRNSSFASKLDQTYRPIFKQILADADETERAELIQGFQEIIGTIVLLESPLGLDSLSVFLKRDVDQLRCLLDQFHSVIKIPDDPATPVQIYHLSFRDYLLDSNNKGRWFHIDAPKGDWEVGVGCLQVLSNALKPDICNLVHPGTKVQSIDSSVRERYIKPEVSYSCQYWVYHVMCSTNGLDLDAQKSETVLYFLEHHLLHWLEVLSILGALDKALDIITKLKSSDERLSKLLQDTILFINIHAPTVNEAPLQLYCSALIFTPNNSVVKRLFLPHSTNSPFRAPGWHPDWGYFVQKIVDSHDLCDDAAFAISPDGKYLAFAEYHHKPTSRPLHMDTEYFVVVQNTVVQITSHKIVLFPRKQIVNPRGSPILSLNFTPDSKYLVIVLKTEVEEQVLLWDLAAGKSFKSISLGPGAQINSQTETALLRRYFYGGSLNVTKSSGLSSDGMFLAFGYPDGTVSVWERLSFESEFQPLYTFHPRPTDGAYIHKFLTIKFGPTSNTLTCIVKPNQLDRADGSVSAIIEEIQSAADAICVYITWDLQTGKVVSEYQYYGKEAPIFCDLSVARNIVAAALPNSDIQIRDASSHSIIQSFEGSQGDEGCVSSLKFSPDGTYLAVGYAIGTIRILDLRANTYTDRLGLLPGMRGEIKCMIFSPDNTFLFFSYHAGVQAWCLGTLGSGGPSQDSTPLPLAPGLEATQDHPPDQIRKFKHQNTYRSMTNPRSHTPGWSLFSPDRKWLALIRNQNLNLWDLISTKIVYSMGLKPPQNGMRSKVHCLEFSPDSESLVVLQTIYAEREPNGPNSRGRLGRWKISRDPIKVEFHQWVGEYKLPDRSVDGRWTRPSFHSLSFSVDNERSFYMIGTKSIEAWDWATNKGTTIYTEPGGRDDLWLASPTPDGLSIVLIRSEDPELSVNLLDISTGSITRRFGWSRDGKFPHGLTQSKVPPLCCQSAVLSADGRILVIEMVNDSALIYDFSAGELIGGFEKNSNTRSEDSIIRSLPSTIVGYHLKINDVNIGHKRISIAASDPQQGFKISTTPRPVDLVSGWLEVKGASVLRLPQELARCYIIGSSESMIVFLLESGDPYFLHFSEIRFPKLPTDCGKQGEHY</sequence>
<dbReference type="InterPro" id="IPR007111">
    <property type="entry name" value="NACHT_NTPase"/>
</dbReference>
<accession>A0AAN8MSD7</accession>
<evidence type="ECO:0000313" key="5">
    <source>
        <dbReference type="Proteomes" id="UP001313282"/>
    </source>
</evidence>
<dbReference type="SUPFAM" id="SSF52540">
    <property type="entry name" value="P-loop containing nucleoside triphosphate hydrolases"/>
    <property type="match status" value="1"/>
</dbReference>
<dbReference type="InterPro" id="IPR001680">
    <property type="entry name" value="WD40_rpt"/>
</dbReference>
<dbReference type="InterPro" id="IPR015943">
    <property type="entry name" value="WD40/YVTN_repeat-like_dom_sf"/>
</dbReference>
<dbReference type="InterPro" id="IPR027417">
    <property type="entry name" value="P-loop_NTPase"/>
</dbReference>
<dbReference type="Pfam" id="PF24883">
    <property type="entry name" value="NPHP3_N"/>
    <property type="match status" value="1"/>
</dbReference>
<keyword evidence="1" id="KW-0677">Repeat</keyword>
<evidence type="ECO:0000256" key="2">
    <source>
        <dbReference type="SAM" id="MobiDB-lite"/>
    </source>
</evidence>
<evidence type="ECO:0000313" key="4">
    <source>
        <dbReference type="EMBL" id="KAK6334975.1"/>
    </source>
</evidence>
<dbReference type="InterPro" id="IPR011044">
    <property type="entry name" value="Quino_amine_DH_bsu"/>
</dbReference>
<dbReference type="SUPFAM" id="SSF50998">
    <property type="entry name" value="Quinoprotein alcohol dehydrogenase-like"/>
    <property type="match status" value="1"/>
</dbReference>
<dbReference type="Gene3D" id="2.130.10.10">
    <property type="entry name" value="YVTN repeat-like/Quinoprotein amine dehydrogenase"/>
    <property type="match status" value="3"/>
</dbReference>
<evidence type="ECO:0000259" key="3">
    <source>
        <dbReference type="PROSITE" id="PS50837"/>
    </source>
</evidence>
<dbReference type="SMART" id="SM00320">
    <property type="entry name" value="WD40"/>
    <property type="match status" value="4"/>
</dbReference>
<proteinExistence type="predicted"/>
<gene>
    <name evidence="4" type="ORF">TWF718_010416</name>
</gene>
<dbReference type="Pfam" id="PF07676">
    <property type="entry name" value="PD40"/>
    <property type="match status" value="1"/>
</dbReference>
<dbReference type="Gene3D" id="3.40.50.300">
    <property type="entry name" value="P-loop containing nucleotide triphosphate hydrolases"/>
    <property type="match status" value="1"/>
</dbReference>
<dbReference type="PANTHER" id="PTHR10039:SF17">
    <property type="entry name" value="FUNGAL STAND N-TERMINAL GOODBYE DOMAIN-CONTAINING PROTEIN-RELATED"/>
    <property type="match status" value="1"/>
</dbReference>
<dbReference type="Proteomes" id="UP001313282">
    <property type="component" value="Unassembled WGS sequence"/>
</dbReference>
<dbReference type="InterPro" id="IPR056884">
    <property type="entry name" value="NPHP3-like_N"/>
</dbReference>
<dbReference type="EMBL" id="JAVHNR010000008">
    <property type="protein sequence ID" value="KAK6334975.1"/>
    <property type="molecule type" value="Genomic_DNA"/>
</dbReference>
<keyword evidence="5" id="KW-1185">Reference proteome</keyword>
<feature type="region of interest" description="Disordered" evidence="2">
    <location>
        <begin position="1136"/>
        <end position="1155"/>
    </location>
</feature>
<feature type="domain" description="NACHT" evidence="3">
    <location>
        <begin position="210"/>
        <end position="362"/>
    </location>
</feature>
<dbReference type="Pfam" id="PF12894">
    <property type="entry name" value="ANAPC4_WD40"/>
    <property type="match status" value="1"/>
</dbReference>
<name>A0AAN8MSD7_9PEZI</name>
<dbReference type="PANTHER" id="PTHR10039">
    <property type="entry name" value="AMELOGENIN"/>
    <property type="match status" value="1"/>
</dbReference>
<comment type="caution">
    <text evidence="4">The sequence shown here is derived from an EMBL/GenBank/DDBJ whole genome shotgun (WGS) entry which is preliminary data.</text>
</comment>
<dbReference type="InterPro" id="IPR011047">
    <property type="entry name" value="Quinoprotein_ADH-like_sf"/>
</dbReference>
<reference evidence="4 5" key="1">
    <citation type="submission" date="2019-10" db="EMBL/GenBank/DDBJ databases">
        <authorList>
            <person name="Palmer J.M."/>
        </authorList>
    </citation>
    <scope>NUCLEOTIDE SEQUENCE [LARGE SCALE GENOMIC DNA]</scope>
    <source>
        <strain evidence="4 5">TWF718</strain>
    </source>
</reference>
<evidence type="ECO:0000256" key="1">
    <source>
        <dbReference type="ARBA" id="ARBA00022737"/>
    </source>
</evidence>
<dbReference type="PROSITE" id="PS50837">
    <property type="entry name" value="NACHT"/>
    <property type="match status" value="1"/>
</dbReference>
<organism evidence="4 5">
    <name type="scientific">Orbilia javanica</name>
    <dbReference type="NCBI Taxonomy" id="47235"/>
    <lineage>
        <taxon>Eukaryota</taxon>
        <taxon>Fungi</taxon>
        <taxon>Dikarya</taxon>
        <taxon>Ascomycota</taxon>
        <taxon>Pezizomycotina</taxon>
        <taxon>Orbiliomycetes</taxon>
        <taxon>Orbiliales</taxon>
        <taxon>Orbiliaceae</taxon>
        <taxon>Orbilia</taxon>
    </lineage>
</organism>
<protein>
    <recommendedName>
        <fullName evidence="3">NACHT domain-containing protein</fullName>
    </recommendedName>
</protein>
<dbReference type="InterPro" id="IPR011659">
    <property type="entry name" value="WD40"/>
</dbReference>
<dbReference type="InterPro" id="IPR024977">
    <property type="entry name" value="Apc4-like_WD40_dom"/>
</dbReference>
<dbReference type="SUPFAM" id="SSF50969">
    <property type="entry name" value="YVTN repeat-like/Quinoprotein amine dehydrogenase"/>
    <property type="match status" value="1"/>
</dbReference>